<evidence type="ECO:0000259" key="3">
    <source>
        <dbReference type="Pfam" id="PF00892"/>
    </source>
</evidence>
<gene>
    <name evidence="4" type="ORF">ACIB24_04730</name>
</gene>
<feature type="transmembrane region" description="Helical" evidence="2">
    <location>
        <begin position="57"/>
        <end position="76"/>
    </location>
</feature>
<feature type="transmembrane region" description="Helical" evidence="2">
    <location>
        <begin position="88"/>
        <end position="106"/>
    </location>
</feature>
<feature type="transmembrane region" description="Helical" evidence="2">
    <location>
        <begin position="29"/>
        <end position="51"/>
    </location>
</feature>
<dbReference type="SUPFAM" id="SSF103481">
    <property type="entry name" value="Multidrug resistance efflux transporter EmrE"/>
    <property type="match status" value="1"/>
</dbReference>
<feature type="transmembrane region" description="Helical" evidence="2">
    <location>
        <begin position="284"/>
        <end position="301"/>
    </location>
</feature>
<feature type="domain" description="EamA" evidence="3">
    <location>
        <begin position="168"/>
        <end position="298"/>
    </location>
</feature>
<dbReference type="EMBL" id="JBITLV010000001">
    <property type="protein sequence ID" value="MFI7586359.1"/>
    <property type="molecule type" value="Genomic_DNA"/>
</dbReference>
<feature type="transmembrane region" description="Helical" evidence="2">
    <location>
        <begin position="200"/>
        <end position="221"/>
    </location>
</feature>
<sequence>MAKTLAPELTLQPAPGAAPAVAPRGVDPAAVGLVLGGMFSVHFGAGVAALLFPRAGVVGVLAMRLGFSALVLLLVARPRLRGYTRRDWTAVLAFGAVLALMNGIFYQAVDRIPLGAAVTLEVLGPLTLSVVGSRRLLSALWAGLALVGVVLLGQSSFTATGFDTDGLIGMACALLAGVFWACYILLSARVGGRFPKADGLALSLGVAALLTLPVGVVGAGGALLHPVTLALGLAVGVLSSLVPYMLDLFALRRLASSTFAILQALSPAIAAGAAFVVLRQALTATDLLAMALVITASAGAVRTARR</sequence>
<reference evidence="4 5" key="1">
    <citation type="submission" date="2024-10" db="EMBL/GenBank/DDBJ databases">
        <title>The Natural Products Discovery Center: Release of the First 8490 Sequenced Strains for Exploring Actinobacteria Biosynthetic Diversity.</title>
        <authorList>
            <person name="Kalkreuter E."/>
            <person name="Kautsar S.A."/>
            <person name="Yang D."/>
            <person name="Bader C.D."/>
            <person name="Teijaro C.N."/>
            <person name="Fluegel L."/>
            <person name="Davis C.M."/>
            <person name="Simpson J.R."/>
            <person name="Lauterbach L."/>
            <person name="Steele A.D."/>
            <person name="Gui C."/>
            <person name="Meng S."/>
            <person name="Li G."/>
            <person name="Viehrig K."/>
            <person name="Ye F."/>
            <person name="Su P."/>
            <person name="Kiefer A.F."/>
            <person name="Nichols A."/>
            <person name="Cepeda A.J."/>
            <person name="Yan W."/>
            <person name="Fan B."/>
            <person name="Jiang Y."/>
            <person name="Adhikari A."/>
            <person name="Zheng C.-J."/>
            <person name="Schuster L."/>
            <person name="Cowan T.M."/>
            <person name="Smanski M.J."/>
            <person name="Chevrette M.G."/>
            <person name="De Carvalho L.P.S."/>
            <person name="Shen B."/>
        </authorList>
    </citation>
    <scope>NUCLEOTIDE SEQUENCE [LARGE SCALE GENOMIC DNA]</scope>
    <source>
        <strain evidence="4 5">NPDC049639</strain>
    </source>
</reference>
<dbReference type="Pfam" id="PF00892">
    <property type="entry name" value="EamA"/>
    <property type="match status" value="1"/>
</dbReference>
<keyword evidence="2" id="KW-0812">Transmembrane</keyword>
<comment type="caution">
    <text evidence="4">The sequence shown here is derived from an EMBL/GenBank/DDBJ whole genome shotgun (WGS) entry which is preliminary data.</text>
</comment>
<evidence type="ECO:0000313" key="4">
    <source>
        <dbReference type="EMBL" id="MFI7586359.1"/>
    </source>
</evidence>
<feature type="transmembrane region" description="Helical" evidence="2">
    <location>
        <begin position="168"/>
        <end position="188"/>
    </location>
</feature>
<feature type="transmembrane region" description="Helical" evidence="2">
    <location>
        <begin position="258"/>
        <end position="278"/>
    </location>
</feature>
<feature type="transmembrane region" description="Helical" evidence="2">
    <location>
        <begin position="139"/>
        <end position="162"/>
    </location>
</feature>
<dbReference type="RefSeq" id="WP_398275872.1">
    <property type="nucleotide sequence ID" value="NZ_JBITLV010000001.1"/>
</dbReference>
<organism evidence="4 5">
    <name type="scientific">Spongisporangium articulatum</name>
    <dbReference type="NCBI Taxonomy" id="3362603"/>
    <lineage>
        <taxon>Bacteria</taxon>
        <taxon>Bacillati</taxon>
        <taxon>Actinomycetota</taxon>
        <taxon>Actinomycetes</taxon>
        <taxon>Kineosporiales</taxon>
        <taxon>Kineosporiaceae</taxon>
        <taxon>Spongisporangium</taxon>
    </lineage>
</organism>
<keyword evidence="2" id="KW-0472">Membrane</keyword>
<keyword evidence="5" id="KW-1185">Reference proteome</keyword>
<name>A0ABW8AJ25_9ACTN</name>
<keyword evidence="2" id="KW-1133">Transmembrane helix</keyword>
<dbReference type="InterPro" id="IPR000620">
    <property type="entry name" value="EamA_dom"/>
</dbReference>
<evidence type="ECO:0000256" key="2">
    <source>
        <dbReference type="SAM" id="Phobius"/>
    </source>
</evidence>
<comment type="similarity">
    <text evidence="1">Belongs to the EamA transporter family.</text>
</comment>
<dbReference type="Proteomes" id="UP001612915">
    <property type="component" value="Unassembled WGS sequence"/>
</dbReference>
<feature type="transmembrane region" description="Helical" evidence="2">
    <location>
        <begin position="227"/>
        <end position="246"/>
    </location>
</feature>
<protein>
    <submittedName>
        <fullName evidence="4">EamA family transporter</fullName>
    </submittedName>
</protein>
<evidence type="ECO:0000313" key="5">
    <source>
        <dbReference type="Proteomes" id="UP001612915"/>
    </source>
</evidence>
<feature type="transmembrane region" description="Helical" evidence="2">
    <location>
        <begin position="112"/>
        <end position="132"/>
    </location>
</feature>
<evidence type="ECO:0000256" key="1">
    <source>
        <dbReference type="ARBA" id="ARBA00007362"/>
    </source>
</evidence>
<proteinExistence type="inferred from homology"/>
<accession>A0ABW8AJ25</accession>
<dbReference type="InterPro" id="IPR037185">
    <property type="entry name" value="EmrE-like"/>
</dbReference>